<gene>
    <name evidence="3" type="ORF">EJB05_56561</name>
</gene>
<feature type="compositionally biased region" description="Acidic residues" evidence="2">
    <location>
        <begin position="331"/>
        <end position="348"/>
    </location>
</feature>
<dbReference type="Proteomes" id="UP000324897">
    <property type="component" value="Unassembled WGS sequence"/>
</dbReference>
<dbReference type="PANTHER" id="PTHR47069">
    <property type="match status" value="1"/>
</dbReference>
<keyword evidence="4" id="KW-1185">Reference proteome</keyword>
<dbReference type="AlphaFoldDB" id="A0A5J9SG15"/>
<keyword evidence="1" id="KW-0175">Coiled coil</keyword>
<feature type="compositionally biased region" description="Basic residues" evidence="2">
    <location>
        <begin position="166"/>
        <end position="179"/>
    </location>
</feature>
<reference evidence="3 4" key="1">
    <citation type="journal article" date="2019" name="Sci. Rep.">
        <title>A high-quality genome of Eragrostis curvula grass provides insights into Poaceae evolution and supports new strategies to enhance forage quality.</title>
        <authorList>
            <person name="Carballo J."/>
            <person name="Santos B.A.C.M."/>
            <person name="Zappacosta D."/>
            <person name="Garbus I."/>
            <person name="Selva J.P."/>
            <person name="Gallo C.A."/>
            <person name="Diaz A."/>
            <person name="Albertini E."/>
            <person name="Caccamo M."/>
            <person name="Echenique V."/>
        </authorList>
    </citation>
    <scope>NUCLEOTIDE SEQUENCE [LARGE SCALE GENOMIC DNA]</scope>
    <source>
        <strain evidence="4">cv. Victoria</strain>
        <tissue evidence="3">Leaf</tissue>
    </source>
</reference>
<feature type="compositionally biased region" description="Gly residues" evidence="2">
    <location>
        <begin position="1"/>
        <end position="13"/>
    </location>
</feature>
<feature type="coiled-coil region" evidence="1">
    <location>
        <begin position="430"/>
        <end position="469"/>
    </location>
</feature>
<feature type="region of interest" description="Disordered" evidence="2">
    <location>
        <begin position="1"/>
        <end position="46"/>
    </location>
</feature>
<name>A0A5J9SG15_9POAL</name>
<dbReference type="PANTHER" id="PTHR47069:SF12">
    <property type="entry name" value="OS01G0545800 PROTEIN"/>
    <property type="match status" value="1"/>
</dbReference>
<comment type="caution">
    <text evidence="3">The sequence shown here is derived from an EMBL/GenBank/DDBJ whole genome shotgun (WGS) entry which is preliminary data.</text>
</comment>
<dbReference type="EMBL" id="RWGY01000888">
    <property type="protein sequence ID" value="TVT98181.1"/>
    <property type="molecule type" value="Genomic_DNA"/>
</dbReference>
<protein>
    <submittedName>
        <fullName evidence="3">Uncharacterized protein</fullName>
    </submittedName>
</protein>
<organism evidence="3 4">
    <name type="scientific">Eragrostis curvula</name>
    <name type="common">weeping love grass</name>
    <dbReference type="NCBI Taxonomy" id="38414"/>
    <lineage>
        <taxon>Eukaryota</taxon>
        <taxon>Viridiplantae</taxon>
        <taxon>Streptophyta</taxon>
        <taxon>Embryophyta</taxon>
        <taxon>Tracheophyta</taxon>
        <taxon>Spermatophyta</taxon>
        <taxon>Magnoliopsida</taxon>
        <taxon>Liliopsida</taxon>
        <taxon>Poales</taxon>
        <taxon>Poaceae</taxon>
        <taxon>PACMAD clade</taxon>
        <taxon>Chloridoideae</taxon>
        <taxon>Eragrostideae</taxon>
        <taxon>Eragrostidinae</taxon>
        <taxon>Eragrostis</taxon>
    </lineage>
</organism>
<sequence length="534" mass="56802">MEGFGAGGVGGEGTWDLFPNPGPYSQPQSYSGDGIPRYPANSGASRLDLGRLDLNSEGYPPPGGFQRFIHGSPAPAGPYGYGIGPSSGYGPPPGPFFGGPSDPPFLPPYGVGRGSLGGGNGSGSGGAAVEGDVGGLSAGGGAGRGGGGRGRRSRGGGGCAIGAARGTRRRGGTGRHRGSTRGAVGRVQSGSDDADEDDDSGSQAGDASADSGDEERHLVPDWKKERAGVKQHKGQIRNRLGQLKVMYQICERLQNQTGNGVHRNGWPKASKEWWRHQLQGRGLDELKSLKHRGPPYYAKLKVAFQGVSVDGRSAFHPGDSDDQAAGHVEDEAQEEGEASDSDDAEEAADVPRAMPRLSLSSPASSGSRKRGSSTGTTGASPAKKSSRSAMVNVMQGMADGNKESQDARLTFMRQQSEEHRAFMWEQAHFQAQLEREKVQMYAQLEMKKAEEKERRKAEERAILERMKQIAKEDGLDTGSIEYMTLSVMWKDVGAREFWLDSTTPESRLNAIRSYIKINGIGAGHRVQTNTPSKF</sequence>
<evidence type="ECO:0000256" key="1">
    <source>
        <dbReference type="SAM" id="Coils"/>
    </source>
</evidence>
<proteinExistence type="predicted"/>
<evidence type="ECO:0000313" key="3">
    <source>
        <dbReference type="EMBL" id="TVT98181.1"/>
    </source>
</evidence>
<evidence type="ECO:0000313" key="4">
    <source>
        <dbReference type="Proteomes" id="UP000324897"/>
    </source>
</evidence>
<evidence type="ECO:0000256" key="2">
    <source>
        <dbReference type="SAM" id="MobiDB-lite"/>
    </source>
</evidence>
<feature type="compositionally biased region" description="Low complexity" evidence="2">
    <location>
        <begin position="180"/>
        <end position="191"/>
    </location>
</feature>
<accession>A0A5J9SG15</accession>
<feature type="compositionally biased region" description="Low complexity" evidence="2">
    <location>
        <begin position="355"/>
        <end position="383"/>
    </location>
</feature>
<feature type="compositionally biased region" description="Basic and acidic residues" evidence="2">
    <location>
        <begin position="214"/>
        <end position="228"/>
    </location>
</feature>
<feature type="non-terminal residue" evidence="3">
    <location>
        <position position="1"/>
    </location>
</feature>
<feature type="compositionally biased region" description="Gly residues" evidence="2">
    <location>
        <begin position="111"/>
        <end position="148"/>
    </location>
</feature>
<feature type="region of interest" description="Disordered" evidence="2">
    <location>
        <begin position="312"/>
        <end position="388"/>
    </location>
</feature>
<feature type="region of interest" description="Disordered" evidence="2">
    <location>
        <begin position="107"/>
        <end position="234"/>
    </location>
</feature>
<dbReference type="Gramene" id="TVT98181">
    <property type="protein sequence ID" value="TVT98181"/>
    <property type="gene ID" value="EJB05_56561"/>
</dbReference>
<feature type="compositionally biased region" description="Low complexity" evidence="2">
    <location>
        <begin position="201"/>
        <end position="210"/>
    </location>
</feature>